<dbReference type="AlphaFoldDB" id="A0AA95EXF0"/>
<keyword evidence="2" id="KW-0472">Membrane</keyword>
<reference evidence="3" key="1">
    <citation type="submission" date="2023-03" db="EMBL/GenBank/DDBJ databases">
        <title>Andean soil-derived lignocellulolytic bacterial consortium as a source of novel taxa and putative plastic-active enzymes.</title>
        <authorList>
            <person name="Diaz-Garcia L."/>
            <person name="Chuvochina M."/>
            <person name="Feuerriegel G."/>
            <person name="Bunk B."/>
            <person name="Sproer C."/>
            <person name="Streit W.R."/>
            <person name="Rodriguez L.M."/>
            <person name="Overmann J."/>
            <person name="Jimenez D.J."/>
        </authorList>
    </citation>
    <scope>NUCLEOTIDE SEQUENCE</scope>
    <source>
        <strain evidence="3">MAG 2441</strain>
    </source>
</reference>
<feature type="compositionally biased region" description="Low complexity" evidence="1">
    <location>
        <begin position="53"/>
        <end position="69"/>
    </location>
</feature>
<proteinExistence type="predicted"/>
<protein>
    <submittedName>
        <fullName evidence="3">Uncharacterized protein</fullName>
    </submittedName>
</protein>
<evidence type="ECO:0000256" key="2">
    <source>
        <dbReference type="SAM" id="Phobius"/>
    </source>
</evidence>
<keyword evidence="2" id="KW-1133">Transmembrane helix</keyword>
<name>A0AA95EXF0_9BACL</name>
<feature type="region of interest" description="Disordered" evidence="1">
    <location>
        <begin position="35"/>
        <end position="135"/>
    </location>
</feature>
<keyword evidence="4" id="KW-1185">Reference proteome</keyword>
<evidence type="ECO:0000313" key="4">
    <source>
        <dbReference type="Proteomes" id="UP001178662"/>
    </source>
</evidence>
<evidence type="ECO:0000313" key="3">
    <source>
        <dbReference type="EMBL" id="WEK53058.1"/>
    </source>
</evidence>
<feature type="compositionally biased region" description="Basic and acidic residues" evidence="1">
    <location>
        <begin position="111"/>
        <end position="123"/>
    </location>
</feature>
<dbReference type="EMBL" id="CP119317">
    <property type="protein sequence ID" value="WEK53058.1"/>
    <property type="molecule type" value="Genomic_DNA"/>
</dbReference>
<sequence length="160" mass="18459">MEQLISFITNNIVFVVIAIGLIYRLFFRKSPLEGQRPNRMPDYSGQNSPIPSHPTQTHPSQTHQPQQTQRSKKPPAPREQTIRTDVRHERPHPERVTLIPTTEVEDAYTLAEHRESGDKERSHVGQSQASVGRLRQEDLARAVMWAEILGPPRARRPHRR</sequence>
<organism evidence="3 4">
    <name type="scientific">Candidatus Cohnella colombiensis</name>
    <dbReference type="NCBI Taxonomy" id="3121368"/>
    <lineage>
        <taxon>Bacteria</taxon>
        <taxon>Bacillati</taxon>
        <taxon>Bacillota</taxon>
        <taxon>Bacilli</taxon>
        <taxon>Bacillales</taxon>
        <taxon>Paenibacillaceae</taxon>
        <taxon>Cohnella</taxon>
    </lineage>
</organism>
<evidence type="ECO:0000256" key="1">
    <source>
        <dbReference type="SAM" id="MobiDB-lite"/>
    </source>
</evidence>
<keyword evidence="2" id="KW-0812">Transmembrane</keyword>
<feature type="compositionally biased region" description="Basic and acidic residues" evidence="1">
    <location>
        <begin position="80"/>
        <end position="95"/>
    </location>
</feature>
<dbReference type="Proteomes" id="UP001178662">
    <property type="component" value="Chromosome"/>
</dbReference>
<gene>
    <name evidence="3" type="ORF">P0Y55_10660</name>
</gene>
<accession>A0AA95EXF0</accession>
<feature type="transmembrane region" description="Helical" evidence="2">
    <location>
        <begin position="6"/>
        <end position="26"/>
    </location>
</feature>